<accession>A0A2C6JT99</accession>
<feature type="transmembrane region" description="Helical" evidence="6">
    <location>
        <begin position="618"/>
        <end position="648"/>
    </location>
</feature>
<dbReference type="Pfam" id="PF00916">
    <property type="entry name" value="Sulfate_transp"/>
    <property type="match status" value="1"/>
</dbReference>
<proteinExistence type="predicted"/>
<evidence type="ECO:0000259" key="7">
    <source>
        <dbReference type="PROSITE" id="PS50801"/>
    </source>
</evidence>
<dbReference type="GO" id="GO:0016020">
    <property type="term" value="C:membrane"/>
    <property type="evidence" value="ECO:0007669"/>
    <property type="project" value="UniProtKB-SubCell"/>
</dbReference>
<feature type="transmembrane region" description="Helical" evidence="6">
    <location>
        <begin position="180"/>
        <end position="200"/>
    </location>
</feature>
<dbReference type="OrthoDB" id="288203at2759"/>
<feature type="region of interest" description="Disordered" evidence="5">
    <location>
        <begin position="82"/>
        <end position="122"/>
    </location>
</feature>
<evidence type="ECO:0000313" key="9">
    <source>
        <dbReference type="Proteomes" id="UP000221165"/>
    </source>
</evidence>
<dbReference type="GO" id="GO:0055085">
    <property type="term" value="P:transmembrane transport"/>
    <property type="evidence" value="ECO:0007669"/>
    <property type="project" value="InterPro"/>
</dbReference>
<comment type="caution">
    <text evidence="8">The sequence shown here is derived from an EMBL/GenBank/DDBJ whole genome shotgun (WGS) entry which is preliminary data.</text>
</comment>
<feature type="compositionally biased region" description="Basic and acidic residues" evidence="5">
    <location>
        <begin position="30"/>
        <end position="46"/>
    </location>
</feature>
<feature type="compositionally biased region" description="Basic and acidic residues" evidence="5">
    <location>
        <begin position="98"/>
        <end position="122"/>
    </location>
</feature>
<dbReference type="SUPFAM" id="SSF52091">
    <property type="entry name" value="SpoIIaa-like"/>
    <property type="match status" value="1"/>
</dbReference>
<dbReference type="InterPro" id="IPR001902">
    <property type="entry name" value="SLC26A/SulP_fam"/>
</dbReference>
<reference evidence="8 9" key="1">
    <citation type="journal article" date="2017" name="Int. J. Parasitol.">
        <title>The genome of the protozoan parasite Cystoisospora suis and a reverse vaccinology approach to identify vaccine candidates.</title>
        <authorList>
            <person name="Palmieri N."/>
            <person name="Shrestha A."/>
            <person name="Ruttkowski B."/>
            <person name="Beck T."/>
            <person name="Vogl C."/>
            <person name="Tomley F."/>
            <person name="Blake D.P."/>
            <person name="Joachim A."/>
        </authorList>
    </citation>
    <scope>NUCLEOTIDE SEQUENCE [LARGE SCALE GENOMIC DNA]</scope>
    <source>
        <strain evidence="8 9">Wien I</strain>
    </source>
</reference>
<dbReference type="Proteomes" id="UP000221165">
    <property type="component" value="Unassembled WGS sequence"/>
</dbReference>
<dbReference type="PANTHER" id="PTHR11814">
    <property type="entry name" value="SULFATE TRANSPORTER"/>
    <property type="match status" value="1"/>
</dbReference>
<dbReference type="CDD" id="cd07042">
    <property type="entry name" value="STAS_SulP_like_sulfate_transporter"/>
    <property type="match status" value="1"/>
</dbReference>
<feature type="transmembrane region" description="Helical" evidence="6">
    <location>
        <begin position="306"/>
        <end position="323"/>
    </location>
</feature>
<dbReference type="InterPro" id="IPR011547">
    <property type="entry name" value="SLC26A/SulP_dom"/>
</dbReference>
<feature type="region of interest" description="Disordered" evidence="5">
    <location>
        <begin position="997"/>
        <end position="1085"/>
    </location>
</feature>
<dbReference type="InterPro" id="IPR002645">
    <property type="entry name" value="STAS_dom"/>
</dbReference>
<feature type="region of interest" description="Disordered" evidence="5">
    <location>
        <begin position="934"/>
        <end position="978"/>
    </location>
</feature>
<feature type="compositionally biased region" description="Basic and acidic residues" evidence="5">
    <location>
        <begin position="951"/>
        <end position="963"/>
    </location>
</feature>
<evidence type="ECO:0000256" key="6">
    <source>
        <dbReference type="SAM" id="Phobius"/>
    </source>
</evidence>
<evidence type="ECO:0000256" key="3">
    <source>
        <dbReference type="ARBA" id="ARBA00022989"/>
    </source>
</evidence>
<dbReference type="EMBL" id="MIGC01004135">
    <property type="protein sequence ID" value="PHJ18461.1"/>
    <property type="molecule type" value="Genomic_DNA"/>
</dbReference>
<keyword evidence="9" id="KW-1185">Reference proteome</keyword>
<evidence type="ECO:0000256" key="2">
    <source>
        <dbReference type="ARBA" id="ARBA00022692"/>
    </source>
</evidence>
<dbReference type="RefSeq" id="XP_067920168.1">
    <property type="nucleotide sequence ID" value="XM_068067856.1"/>
</dbReference>
<feature type="region of interest" description="Disordered" evidence="5">
    <location>
        <begin position="1"/>
        <end position="60"/>
    </location>
</feature>
<dbReference type="AlphaFoldDB" id="A0A2C6JT99"/>
<sequence>MWGKGLSLVSKPWRRGPPPQKEEIYDEEVGLAKKEEHQGVITPRDEDAMEDIGQEDNDEPRIADDQDLYLWAGIQAARVTGGGAHLENEDETSFFPLEGKRTTSREEHSKRDSARETVTERDIFQEFEHPGSSQKTLVSRAKHQARDRWKHFSFLHFLRSTFPIIGTLQTYKKSYLNADFFSGLAAGVMAVPMGMSYALLAKLPAQYGLYVGLFYPLIYMILGTGIHVNVGVSAIEDLLAGEAVSRIIGERDILSQLELQKKAVDDLKLNESVALQGGGDAALQNQRNLLWSEIKMQEALLLQNRIDISIGLCVCVGIVYVIMRIVQAGLLADLLSVPVLSGFSTASAFLIGTSQLRHLTGLIVPPDVENADFKILRQWWYCLTHIPEFNWAAVGICVVSILILALCKFLSRKYFKCFPLPGPLIIVAIFTAITYGWRLDEKYGLKVIGKIPEGFPSPRLPSFSISVVTTNEMQETVISRRLVFLEMLREALPLTAMFFIIHISIAKTITQQKKTYQIDPDQELVALSCCNFFGSFFQCFPCATSLSRTSVISSTGARTQLHNISSVLVLVLTLSVITPLLFYLPNAVLAAVVLFGVYGMMDFKELIHLCRIGGLDVLLWLVCFFITVIFGAMEGILASIVLSLLWLLRKTARPQCCVLGRLPQTHIYRNVARFPMAREEPGIKVVRFDASLNFSNSDFFDSKIRQKLQPDTRFLIIDGSSINDLDVTSIRMLQRLCSFLQQRGILILFANWKGPMRDFLRRARFYETTLPPEHCFLSLHDAVFWAKGKLAAEGKLPHGGSFEVSPGPPRQGKAHVEPCFWERKPDAHPLLETTSCVSLEKETTQDMPAAGLLREEGIDTSVTEPSSIVVLGGVHDGTADTVKRVELGDMSDRISREDMNELQGDQERVRSVSVKEKNTSLLFKKPLWLNSHQEGKMRTLDAGNPSQGADSEMRKKRDLKRVQEGVQRPESLDCTPAQSAMMTRLEETVPIAEGGEHAQEKKEGHNGLSSSSSCSDGECGRSVDMSPVDDFSRRRSVSDVGYHVPGRPKRLNSAASTAKTLDGSGGGGGGVEEDLSLLGGRTGPRARMRGLRASRGISRNEQHTRREELGWDGLSACDPRMIRVVTEVTGTGSRVSWAVLKTGAEENGPSHSGESGPC</sequence>
<name>A0A2C6JT99_9APIC</name>
<keyword evidence="2 6" id="KW-0812">Transmembrane</keyword>
<feature type="transmembrane region" description="Helical" evidence="6">
    <location>
        <begin position="567"/>
        <end position="598"/>
    </location>
</feature>
<dbReference type="InterPro" id="IPR036513">
    <property type="entry name" value="STAS_dom_sf"/>
</dbReference>
<feature type="transmembrane region" description="Helical" evidence="6">
    <location>
        <begin position="417"/>
        <end position="437"/>
    </location>
</feature>
<dbReference type="Pfam" id="PF01740">
    <property type="entry name" value="STAS"/>
    <property type="match status" value="1"/>
</dbReference>
<feature type="transmembrane region" description="Helical" evidence="6">
    <location>
        <begin position="330"/>
        <end position="351"/>
    </location>
</feature>
<comment type="subcellular location">
    <subcellularLocation>
        <location evidence="1">Membrane</location>
        <topology evidence="1">Multi-pass membrane protein</topology>
    </subcellularLocation>
</comment>
<dbReference type="Gene3D" id="3.30.750.24">
    <property type="entry name" value="STAS domain"/>
    <property type="match status" value="1"/>
</dbReference>
<evidence type="ECO:0000256" key="4">
    <source>
        <dbReference type="ARBA" id="ARBA00023136"/>
    </source>
</evidence>
<keyword evidence="4 6" id="KW-0472">Membrane</keyword>
<organism evidence="8 9">
    <name type="scientific">Cystoisospora suis</name>
    <dbReference type="NCBI Taxonomy" id="483139"/>
    <lineage>
        <taxon>Eukaryota</taxon>
        <taxon>Sar</taxon>
        <taxon>Alveolata</taxon>
        <taxon>Apicomplexa</taxon>
        <taxon>Conoidasida</taxon>
        <taxon>Coccidia</taxon>
        <taxon>Eucoccidiorida</taxon>
        <taxon>Eimeriorina</taxon>
        <taxon>Sarcocystidae</taxon>
        <taxon>Cystoisospora</taxon>
    </lineage>
</organism>
<feature type="transmembrane region" description="Helical" evidence="6">
    <location>
        <begin position="207"/>
        <end position="228"/>
    </location>
</feature>
<feature type="transmembrane region" description="Helical" evidence="6">
    <location>
        <begin position="491"/>
        <end position="509"/>
    </location>
</feature>
<feature type="domain" description="STAS" evidence="7">
    <location>
        <begin position="673"/>
        <end position="786"/>
    </location>
</feature>
<feature type="transmembrane region" description="Helical" evidence="6">
    <location>
        <begin position="389"/>
        <end position="410"/>
    </location>
</feature>
<protein>
    <submittedName>
        <fullName evidence="8">Stas domain-containing protein</fullName>
    </submittedName>
</protein>
<evidence type="ECO:0000256" key="5">
    <source>
        <dbReference type="SAM" id="MobiDB-lite"/>
    </source>
</evidence>
<gene>
    <name evidence="8" type="ORF">CSUI_007712</name>
</gene>
<evidence type="ECO:0000256" key="1">
    <source>
        <dbReference type="ARBA" id="ARBA00004141"/>
    </source>
</evidence>
<dbReference type="PROSITE" id="PS50801">
    <property type="entry name" value="STAS"/>
    <property type="match status" value="1"/>
</dbReference>
<evidence type="ECO:0000313" key="8">
    <source>
        <dbReference type="EMBL" id="PHJ18461.1"/>
    </source>
</evidence>
<dbReference type="VEuPathDB" id="ToxoDB:CSUI_007712"/>
<feature type="compositionally biased region" description="Acidic residues" evidence="5">
    <location>
        <begin position="47"/>
        <end position="58"/>
    </location>
</feature>
<dbReference type="NCBIfam" id="TIGR00815">
    <property type="entry name" value="sulP"/>
    <property type="match status" value="1"/>
</dbReference>
<keyword evidence="3 6" id="KW-1133">Transmembrane helix</keyword>
<dbReference type="GeneID" id="94431067"/>